<protein>
    <recommendedName>
        <fullName evidence="11">Purine nucleoside phosphorylase</fullName>
    </recommendedName>
</protein>
<sequence>MHTWQWRTWEGLPYLTCSLLEPWSHGFFTQHFWPRSPLELTKVLHPEASVYRLKQVHGNTVLSPTEIGSEFNEDQELTEGDGLVTEQPNQAVWVASADCTPVLIASQRTGQVAAVHAGWRGTASKIVPEAIAKMLSLGSELEDLRIAMGPAITGEVYQVSQQVAAEVGRSIIPHHDENAIVDALHELPHSPVLTDPHPDRVRLDVRVVNTLQIQMLGISLQQIAIAPYCTYQTTEHFFSYRREKQKKVQWSGIVSI</sequence>
<dbReference type="GO" id="GO:0005507">
    <property type="term" value="F:copper ion binding"/>
    <property type="evidence" value="ECO:0007669"/>
    <property type="project" value="TreeGrafter"/>
</dbReference>
<dbReference type="InterPro" id="IPR038371">
    <property type="entry name" value="Cu_polyphenol_OxRdtase_sf"/>
</dbReference>
<comment type="catalytic activity">
    <reaction evidence="1">
        <text>inosine + phosphate = alpha-D-ribose 1-phosphate + hypoxanthine</text>
        <dbReference type="Rhea" id="RHEA:27646"/>
        <dbReference type="ChEBI" id="CHEBI:17368"/>
        <dbReference type="ChEBI" id="CHEBI:17596"/>
        <dbReference type="ChEBI" id="CHEBI:43474"/>
        <dbReference type="ChEBI" id="CHEBI:57720"/>
        <dbReference type="EC" id="2.4.2.1"/>
    </reaction>
    <physiologicalReaction direction="left-to-right" evidence="1">
        <dbReference type="Rhea" id="RHEA:27647"/>
    </physiologicalReaction>
</comment>
<name>A0AAP5IBP6_9CYAN</name>
<dbReference type="CDD" id="cd16833">
    <property type="entry name" value="YfiH"/>
    <property type="match status" value="1"/>
</dbReference>
<comment type="catalytic activity">
    <reaction evidence="9">
        <text>adenosine + phosphate = alpha-D-ribose 1-phosphate + adenine</text>
        <dbReference type="Rhea" id="RHEA:27642"/>
        <dbReference type="ChEBI" id="CHEBI:16335"/>
        <dbReference type="ChEBI" id="CHEBI:16708"/>
        <dbReference type="ChEBI" id="CHEBI:43474"/>
        <dbReference type="ChEBI" id="CHEBI:57720"/>
        <dbReference type="EC" id="2.4.2.1"/>
    </reaction>
    <physiologicalReaction direction="left-to-right" evidence="9">
        <dbReference type="Rhea" id="RHEA:27643"/>
    </physiologicalReaction>
</comment>
<evidence type="ECO:0000256" key="9">
    <source>
        <dbReference type="ARBA" id="ARBA00048968"/>
    </source>
</evidence>
<comment type="catalytic activity">
    <reaction evidence="10">
        <text>S-methyl-5'-thioadenosine + phosphate = 5-(methylsulfanyl)-alpha-D-ribose 1-phosphate + adenine</text>
        <dbReference type="Rhea" id="RHEA:11852"/>
        <dbReference type="ChEBI" id="CHEBI:16708"/>
        <dbReference type="ChEBI" id="CHEBI:17509"/>
        <dbReference type="ChEBI" id="CHEBI:43474"/>
        <dbReference type="ChEBI" id="CHEBI:58533"/>
        <dbReference type="EC" id="2.4.2.28"/>
    </reaction>
    <physiologicalReaction direction="left-to-right" evidence="10">
        <dbReference type="Rhea" id="RHEA:11853"/>
    </physiologicalReaction>
</comment>
<evidence type="ECO:0000256" key="7">
    <source>
        <dbReference type="ARBA" id="ARBA00022833"/>
    </source>
</evidence>
<comment type="similarity">
    <text evidence="3 11">Belongs to the purine nucleoside phosphorylase YfiH/LACC1 family.</text>
</comment>
<dbReference type="GO" id="GO:0017061">
    <property type="term" value="F:S-methyl-5-thioadenosine phosphorylase activity"/>
    <property type="evidence" value="ECO:0007669"/>
    <property type="project" value="UniProtKB-EC"/>
</dbReference>
<dbReference type="SUPFAM" id="SSF64438">
    <property type="entry name" value="CNF1/YfiH-like putative cysteine hydrolases"/>
    <property type="match status" value="1"/>
</dbReference>
<dbReference type="PANTHER" id="PTHR30616">
    <property type="entry name" value="UNCHARACTERIZED PROTEIN YFIH"/>
    <property type="match status" value="1"/>
</dbReference>
<comment type="function">
    <text evidence="2">Purine nucleoside enzyme that catalyzes the phosphorolysis of adenosine and inosine nucleosides, yielding D-ribose 1-phosphate and the respective free bases, adenine and hypoxanthine. Also catalyzes the phosphorolysis of S-methyl-5'-thioadenosine into adenine and S-methyl-5-thio-alpha-D-ribose 1-phosphate. Also has adenosine deaminase activity.</text>
</comment>
<evidence type="ECO:0000256" key="5">
    <source>
        <dbReference type="ARBA" id="ARBA00022723"/>
    </source>
</evidence>
<dbReference type="PANTHER" id="PTHR30616:SF2">
    <property type="entry name" value="PURINE NUCLEOSIDE PHOSPHORYLASE LACC1"/>
    <property type="match status" value="1"/>
</dbReference>
<dbReference type="InterPro" id="IPR003730">
    <property type="entry name" value="Cu_polyphenol_OxRdtase"/>
</dbReference>
<dbReference type="Gene3D" id="3.60.140.10">
    <property type="entry name" value="CNF1/YfiH-like putative cysteine hydrolases"/>
    <property type="match status" value="1"/>
</dbReference>
<evidence type="ECO:0000313" key="12">
    <source>
        <dbReference type="EMBL" id="MDR9898642.1"/>
    </source>
</evidence>
<evidence type="ECO:0000256" key="6">
    <source>
        <dbReference type="ARBA" id="ARBA00022801"/>
    </source>
</evidence>
<dbReference type="NCBIfam" id="TIGR00726">
    <property type="entry name" value="peptidoglycan editing factor PgeF"/>
    <property type="match status" value="1"/>
</dbReference>
<accession>A0AAP5IBP6</accession>
<organism evidence="12 13">
    <name type="scientific">Aetokthonos hydrillicola Thurmond2011</name>
    <dbReference type="NCBI Taxonomy" id="2712845"/>
    <lineage>
        <taxon>Bacteria</taxon>
        <taxon>Bacillati</taxon>
        <taxon>Cyanobacteriota</taxon>
        <taxon>Cyanophyceae</taxon>
        <taxon>Nostocales</taxon>
        <taxon>Hapalosiphonaceae</taxon>
        <taxon>Aetokthonos</taxon>
    </lineage>
</organism>
<comment type="caution">
    <text evidence="12">The sequence shown here is derived from an EMBL/GenBank/DDBJ whole genome shotgun (WGS) entry which is preliminary data.</text>
</comment>
<keyword evidence="7" id="KW-0862">Zinc</keyword>
<evidence type="ECO:0000256" key="8">
    <source>
        <dbReference type="ARBA" id="ARBA00047989"/>
    </source>
</evidence>
<dbReference type="Pfam" id="PF02578">
    <property type="entry name" value="Cu-oxidase_4"/>
    <property type="match status" value="1"/>
</dbReference>
<keyword evidence="13" id="KW-1185">Reference proteome</keyword>
<evidence type="ECO:0000256" key="1">
    <source>
        <dbReference type="ARBA" id="ARBA00000553"/>
    </source>
</evidence>
<dbReference type="InterPro" id="IPR011324">
    <property type="entry name" value="Cytotoxic_necrot_fac-like_cat"/>
</dbReference>
<reference evidence="13" key="1">
    <citation type="journal article" date="2021" name="Science">
        <title>Hunting the eagle killer: A cyanobacterial neurotoxin causes vacuolar myelinopathy.</title>
        <authorList>
            <person name="Breinlinger S."/>
            <person name="Phillips T.J."/>
            <person name="Haram B.N."/>
            <person name="Mares J."/>
            <person name="Martinez Yerena J.A."/>
            <person name="Hrouzek P."/>
            <person name="Sobotka R."/>
            <person name="Henderson W.M."/>
            <person name="Schmieder P."/>
            <person name="Williams S.M."/>
            <person name="Lauderdale J.D."/>
            <person name="Wilde H.D."/>
            <person name="Gerrin W."/>
            <person name="Kust A."/>
            <person name="Washington J.W."/>
            <person name="Wagner C."/>
            <person name="Geier B."/>
            <person name="Liebeke M."/>
            <person name="Enke H."/>
            <person name="Niedermeyer T.H.J."/>
            <person name="Wilde S.B."/>
        </authorList>
    </citation>
    <scope>NUCLEOTIDE SEQUENCE [LARGE SCALE GENOMIC DNA]</scope>
    <source>
        <strain evidence="13">Thurmond2011</strain>
    </source>
</reference>
<evidence type="ECO:0000256" key="10">
    <source>
        <dbReference type="ARBA" id="ARBA00049893"/>
    </source>
</evidence>
<dbReference type="Proteomes" id="UP000667802">
    <property type="component" value="Unassembled WGS sequence"/>
</dbReference>
<dbReference type="GO" id="GO:0016787">
    <property type="term" value="F:hydrolase activity"/>
    <property type="evidence" value="ECO:0007669"/>
    <property type="project" value="UniProtKB-KW"/>
</dbReference>
<keyword evidence="5" id="KW-0479">Metal-binding</keyword>
<evidence type="ECO:0000256" key="2">
    <source>
        <dbReference type="ARBA" id="ARBA00003215"/>
    </source>
</evidence>
<comment type="catalytic activity">
    <reaction evidence="8">
        <text>adenosine + H2O + H(+) = inosine + NH4(+)</text>
        <dbReference type="Rhea" id="RHEA:24408"/>
        <dbReference type="ChEBI" id="CHEBI:15377"/>
        <dbReference type="ChEBI" id="CHEBI:15378"/>
        <dbReference type="ChEBI" id="CHEBI:16335"/>
        <dbReference type="ChEBI" id="CHEBI:17596"/>
        <dbReference type="ChEBI" id="CHEBI:28938"/>
        <dbReference type="EC" id="3.5.4.4"/>
    </reaction>
    <physiologicalReaction direction="left-to-right" evidence="8">
        <dbReference type="Rhea" id="RHEA:24409"/>
    </physiologicalReaction>
</comment>
<evidence type="ECO:0000256" key="4">
    <source>
        <dbReference type="ARBA" id="ARBA00022679"/>
    </source>
</evidence>
<keyword evidence="6" id="KW-0378">Hydrolase</keyword>
<dbReference type="AlphaFoldDB" id="A0AAP5IBP6"/>
<evidence type="ECO:0000313" key="13">
    <source>
        <dbReference type="Proteomes" id="UP000667802"/>
    </source>
</evidence>
<keyword evidence="4" id="KW-0808">Transferase</keyword>
<gene>
    <name evidence="12" type="primary">pgeF</name>
    <name evidence="12" type="ORF">G7B40_029390</name>
</gene>
<evidence type="ECO:0000256" key="3">
    <source>
        <dbReference type="ARBA" id="ARBA00007353"/>
    </source>
</evidence>
<dbReference type="EMBL" id="JAALHA020000019">
    <property type="protein sequence ID" value="MDR9898642.1"/>
    <property type="molecule type" value="Genomic_DNA"/>
</dbReference>
<evidence type="ECO:0000256" key="11">
    <source>
        <dbReference type="RuleBase" id="RU361274"/>
    </source>
</evidence>
<proteinExistence type="inferred from homology"/>
<dbReference type="RefSeq" id="WP_208339411.1">
    <property type="nucleotide sequence ID" value="NZ_CAWQFN010000531.1"/>
</dbReference>